<evidence type="ECO:0000256" key="3">
    <source>
        <dbReference type="ARBA" id="ARBA00022694"/>
    </source>
</evidence>
<gene>
    <name evidence="8" type="ORF">PHLGIDRAFT_331780</name>
</gene>
<reference evidence="8 9" key="1">
    <citation type="journal article" date="2014" name="PLoS Genet.">
        <title>Analysis of the Phlebiopsis gigantea genome, transcriptome and secretome provides insight into its pioneer colonization strategies of wood.</title>
        <authorList>
            <person name="Hori C."/>
            <person name="Ishida T."/>
            <person name="Igarashi K."/>
            <person name="Samejima M."/>
            <person name="Suzuki H."/>
            <person name="Master E."/>
            <person name="Ferreira P."/>
            <person name="Ruiz-Duenas F.J."/>
            <person name="Held B."/>
            <person name="Canessa P."/>
            <person name="Larrondo L.F."/>
            <person name="Schmoll M."/>
            <person name="Druzhinina I.S."/>
            <person name="Kubicek C.P."/>
            <person name="Gaskell J.A."/>
            <person name="Kersten P."/>
            <person name="St John F."/>
            <person name="Glasner J."/>
            <person name="Sabat G."/>
            <person name="Splinter BonDurant S."/>
            <person name="Syed K."/>
            <person name="Yadav J."/>
            <person name="Mgbeahuruike A.C."/>
            <person name="Kovalchuk A."/>
            <person name="Asiegbu F.O."/>
            <person name="Lackner G."/>
            <person name="Hoffmeister D."/>
            <person name="Rencoret J."/>
            <person name="Gutierrez A."/>
            <person name="Sun H."/>
            <person name="Lindquist E."/>
            <person name="Barry K."/>
            <person name="Riley R."/>
            <person name="Grigoriev I.V."/>
            <person name="Henrissat B."/>
            <person name="Kues U."/>
            <person name="Berka R.M."/>
            <person name="Martinez A.T."/>
            <person name="Covert S.F."/>
            <person name="Blanchette R.A."/>
            <person name="Cullen D."/>
        </authorList>
    </citation>
    <scope>NUCLEOTIDE SEQUENCE [LARGE SCALE GENOMIC DNA]</scope>
    <source>
        <strain evidence="8 9">11061_1 CR5-6</strain>
    </source>
</reference>
<dbReference type="HOGENOM" id="CLU_035256_0_0_1"/>
<dbReference type="EC" id="6.3.4.19" evidence="1"/>
<evidence type="ECO:0000313" key="8">
    <source>
        <dbReference type="EMBL" id="KIP12362.1"/>
    </source>
</evidence>
<name>A0A0C3SE31_PHLG1</name>
<evidence type="ECO:0000256" key="6">
    <source>
        <dbReference type="ARBA" id="ARBA00048539"/>
    </source>
</evidence>
<evidence type="ECO:0000256" key="5">
    <source>
        <dbReference type="ARBA" id="ARBA00022840"/>
    </source>
</evidence>
<proteinExistence type="inferred from homology"/>
<comment type="catalytic activity">
    <reaction evidence="6">
        <text>cytidine(34) in tRNA(Ile2) + L-lysine + ATP = lysidine(34) in tRNA(Ile2) + AMP + diphosphate + H(+)</text>
        <dbReference type="Rhea" id="RHEA:43744"/>
        <dbReference type="Rhea" id="RHEA-COMP:10625"/>
        <dbReference type="Rhea" id="RHEA-COMP:10670"/>
        <dbReference type="ChEBI" id="CHEBI:15378"/>
        <dbReference type="ChEBI" id="CHEBI:30616"/>
        <dbReference type="ChEBI" id="CHEBI:32551"/>
        <dbReference type="ChEBI" id="CHEBI:33019"/>
        <dbReference type="ChEBI" id="CHEBI:82748"/>
        <dbReference type="ChEBI" id="CHEBI:83665"/>
        <dbReference type="ChEBI" id="CHEBI:456215"/>
        <dbReference type="EC" id="6.3.4.19"/>
    </reaction>
</comment>
<dbReference type="InterPro" id="IPR012795">
    <property type="entry name" value="tRNA_Ile_lys_synt_N"/>
</dbReference>
<protein>
    <recommendedName>
        <fullName evidence="1">tRNA(Ile)-lysidine synthetase</fullName>
        <ecNumber evidence="1">6.3.4.19</ecNumber>
    </recommendedName>
</protein>
<keyword evidence="2" id="KW-0436">Ligase</keyword>
<feature type="domain" description="tRNA(Ile)-lysidine/2-thiocytidine synthase N-terminal" evidence="7">
    <location>
        <begin position="54"/>
        <end position="265"/>
    </location>
</feature>
<evidence type="ECO:0000256" key="2">
    <source>
        <dbReference type="ARBA" id="ARBA00022598"/>
    </source>
</evidence>
<dbReference type="PANTHER" id="PTHR43033">
    <property type="entry name" value="TRNA(ILE)-LYSIDINE SYNTHASE-RELATED"/>
    <property type="match status" value="1"/>
</dbReference>
<evidence type="ECO:0000256" key="1">
    <source>
        <dbReference type="ARBA" id="ARBA00013267"/>
    </source>
</evidence>
<evidence type="ECO:0000256" key="4">
    <source>
        <dbReference type="ARBA" id="ARBA00022741"/>
    </source>
</evidence>
<evidence type="ECO:0000259" key="7">
    <source>
        <dbReference type="Pfam" id="PF01171"/>
    </source>
</evidence>
<dbReference type="Proteomes" id="UP000053257">
    <property type="component" value="Unassembled WGS sequence"/>
</dbReference>
<evidence type="ECO:0000313" key="9">
    <source>
        <dbReference type="Proteomes" id="UP000053257"/>
    </source>
</evidence>
<dbReference type="GO" id="GO:0032267">
    <property type="term" value="F:tRNA(Ile)-lysidine synthase activity"/>
    <property type="evidence" value="ECO:0007669"/>
    <property type="project" value="UniProtKB-EC"/>
</dbReference>
<dbReference type="CDD" id="cd01992">
    <property type="entry name" value="TilS_N"/>
    <property type="match status" value="1"/>
</dbReference>
<dbReference type="OrthoDB" id="434144at2759"/>
<dbReference type="AlphaFoldDB" id="A0A0C3SE31"/>
<dbReference type="Pfam" id="PF01171">
    <property type="entry name" value="ATP_bind_3"/>
    <property type="match status" value="1"/>
</dbReference>
<dbReference type="GO" id="GO:0005524">
    <property type="term" value="F:ATP binding"/>
    <property type="evidence" value="ECO:0007669"/>
    <property type="project" value="UniProtKB-KW"/>
</dbReference>
<dbReference type="NCBIfam" id="TIGR02432">
    <property type="entry name" value="lysidine_TilS_N"/>
    <property type="match status" value="1"/>
</dbReference>
<dbReference type="InterPro" id="IPR011063">
    <property type="entry name" value="TilS/TtcA_N"/>
</dbReference>
<keyword evidence="5" id="KW-0067">ATP-binding</keyword>
<dbReference type="Gene3D" id="3.40.50.620">
    <property type="entry name" value="HUPs"/>
    <property type="match status" value="1"/>
</dbReference>
<accession>A0A0C3SE31</accession>
<dbReference type="PANTHER" id="PTHR43033:SF1">
    <property type="entry name" value="TRNA(ILE)-LYSIDINE SYNTHASE-RELATED"/>
    <property type="match status" value="1"/>
</dbReference>
<organism evidence="8 9">
    <name type="scientific">Phlebiopsis gigantea (strain 11061_1 CR5-6)</name>
    <name type="common">White-rot fungus</name>
    <name type="synonym">Peniophora gigantea</name>
    <dbReference type="NCBI Taxonomy" id="745531"/>
    <lineage>
        <taxon>Eukaryota</taxon>
        <taxon>Fungi</taxon>
        <taxon>Dikarya</taxon>
        <taxon>Basidiomycota</taxon>
        <taxon>Agaricomycotina</taxon>
        <taxon>Agaricomycetes</taxon>
        <taxon>Polyporales</taxon>
        <taxon>Phanerochaetaceae</taxon>
        <taxon>Phlebiopsis</taxon>
    </lineage>
</organism>
<keyword evidence="9" id="KW-1185">Reference proteome</keyword>
<dbReference type="EMBL" id="KN840440">
    <property type="protein sequence ID" value="KIP12362.1"/>
    <property type="molecule type" value="Genomic_DNA"/>
</dbReference>
<dbReference type="GO" id="GO:0008033">
    <property type="term" value="P:tRNA processing"/>
    <property type="evidence" value="ECO:0007669"/>
    <property type="project" value="UniProtKB-KW"/>
</dbReference>
<sequence>MTSIVARRGQSYLAATRRAPYRHASTIAPAPVTPAEFTEHLLRCTPPGGWRDSIAVANSGGPDSVCLLFLLSSVLRERKAKQSDTAGTFPVTVHSIHLNHGVQAANAQMESVAASQAKRFHVPHIKISIPWTTQSQSGKPKDQITEEYLRRARTALLYMAISKLPTRCLAYAHHADDQVETSIMRLSCGSKDWGASGMRPVRRWGMGESKDLYRPHLRGMQTWIVRPLLDIPKDRLIATCEANGLEYVVDPTNFQPDMTIRNAIRGYLHRREVALQTSPAINDILSIPQNWKERGFEDAIQNLCPGRSTLTHLRSAVSHLGKQLELHEVQATSALNRAVLPSPPSTILLSVDKLLGCTEPQTQTAIARRIMRYVSPQPWASLAAIGHARVASSQALVSLLWDNSRTLHSLRTFTSGGCVMWQAISLGRDGEIKYRLPEPHEPLLWLGQRAPPPAGKVYNLHFNVTERLQAALQRGQPKFTCCYDNRFSISIHLDARQYVKVKNMVWSLPEMLEKGKIIIRPKATLYLPEVVWERNGEEDCLLGYYRPTKKPRSLQWTGVPWVAAYFARPLSML</sequence>
<keyword evidence="3" id="KW-0819">tRNA processing</keyword>
<dbReference type="SUPFAM" id="SSF52402">
    <property type="entry name" value="Adenine nucleotide alpha hydrolases-like"/>
    <property type="match status" value="1"/>
</dbReference>
<dbReference type="HAMAP" id="MF_01161">
    <property type="entry name" value="tRNA_Ile_lys_synt"/>
    <property type="match status" value="1"/>
</dbReference>
<keyword evidence="4" id="KW-0547">Nucleotide-binding</keyword>
<dbReference type="InterPro" id="IPR014729">
    <property type="entry name" value="Rossmann-like_a/b/a_fold"/>
</dbReference>
<dbReference type="STRING" id="745531.A0A0C3SE31"/>
<dbReference type="InterPro" id="IPR012094">
    <property type="entry name" value="tRNA_Ile_lys_synt"/>
</dbReference>